<dbReference type="PANTHER" id="PTHR10629">
    <property type="entry name" value="CYTOSINE-SPECIFIC METHYLTRANSFERASE"/>
    <property type="match status" value="1"/>
</dbReference>
<evidence type="ECO:0000256" key="8">
    <source>
        <dbReference type="SAM" id="MobiDB-lite"/>
    </source>
</evidence>
<evidence type="ECO:0000256" key="5">
    <source>
        <dbReference type="ARBA" id="ARBA00022747"/>
    </source>
</evidence>
<dbReference type="PROSITE" id="PS51679">
    <property type="entry name" value="SAM_MT_C5"/>
    <property type="match status" value="1"/>
</dbReference>
<comment type="similarity">
    <text evidence="7">Belongs to the class I-like SAM-binding methyltransferase superfamily. C5-methyltransferase family.</text>
</comment>
<dbReference type="RefSeq" id="WP_150628149.1">
    <property type="nucleotide sequence ID" value="NZ_CABVHO010000002.1"/>
</dbReference>
<comment type="catalytic activity">
    <reaction evidence="6">
        <text>a 2'-deoxycytidine in DNA + S-adenosyl-L-methionine = a 5-methyl-2'-deoxycytidine in DNA + S-adenosyl-L-homocysteine + H(+)</text>
        <dbReference type="Rhea" id="RHEA:13681"/>
        <dbReference type="Rhea" id="RHEA-COMP:11369"/>
        <dbReference type="Rhea" id="RHEA-COMP:11370"/>
        <dbReference type="ChEBI" id="CHEBI:15378"/>
        <dbReference type="ChEBI" id="CHEBI:57856"/>
        <dbReference type="ChEBI" id="CHEBI:59789"/>
        <dbReference type="ChEBI" id="CHEBI:85452"/>
        <dbReference type="ChEBI" id="CHEBI:85454"/>
        <dbReference type="EC" id="2.1.1.37"/>
    </reaction>
</comment>
<protein>
    <recommendedName>
        <fullName evidence="1">DNA (cytosine-5-)-methyltransferase</fullName>
        <ecNumber evidence="1">2.1.1.37</ecNumber>
    </recommendedName>
</protein>
<feature type="active site" evidence="7">
    <location>
        <position position="77"/>
    </location>
</feature>
<accession>A0A5E6YBJ6</accession>
<dbReference type="SUPFAM" id="SSF53335">
    <property type="entry name" value="S-adenosyl-L-methionine-dependent methyltransferases"/>
    <property type="match status" value="1"/>
</dbReference>
<dbReference type="EMBL" id="CABVHO010000002">
    <property type="protein sequence ID" value="VVN50890.1"/>
    <property type="molecule type" value="Genomic_DNA"/>
</dbReference>
<dbReference type="GO" id="GO:0009307">
    <property type="term" value="P:DNA restriction-modification system"/>
    <property type="evidence" value="ECO:0007669"/>
    <property type="project" value="UniProtKB-KW"/>
</dbReference>
<reference evidence="9 10" key="1">
    <citation type="submission" date="2019-09" db="EMBL/GenBank/DDBJ databases">
        <authorList>
            <person name="Chandra G."/>
            <person name="Truman W A."/>
        </authorList>
    </citation>
    <scope>NUCLEOTIDE SEQUENCE [LARGE SCALE GENOMIC DNA]</scope>
    <source>
        <strain evidence="9">PS685</strain>
    </source>
</reference>
<dbReference type="Proteomes" id="UP000326437">
    <property type="component" value="Unassembled WGS sequence"/>
</dbReference>
<dbReference type="GO" id="GO:0003886">
    <property type="term" value="F:DNA (cytosine-5-)-methyltransferase activity"/>
    <property type="evidence" value="ECO:0007669"/>
    <property type="project" value="UniProtKB-EC"/>
</dbReference>
<dbReference type="PRINTS" id="PR00105">
    <property type="entry name" value="C5METTRFRASE"/>
</dbReference>
<gene>
    <name evidence="9" type="ORF">PS685_00414</name>
</gene>
<name>A0A5E6YBJ6_PSEFL</name>
<evidence type="ECO:0000256" key="3">
    <source>
        <dbReference type="ARBA" id="ARBA00022679"/>
    </source>
</evidence>
<dbReference type="OrthoDB" id="9813719at2"/>
<evidence type="ECO:0000256" key="6">
    <source>
        <dbReference type="ARBA" id="ARBA00047422"/>
    </source>
</evidence>
<dbReference type="AlphaFoldDB" id="A0A5E6YBJ6"/>
<keyword evidence="2 7" id="KW-0489">Methyltransferase</keyword>
<keyword evidence="5" id="KW-0680">Restriction system</keyword>
<dbReference type="InterPro" id="IPR001525">
    <property type="entry name" value="C5_MeTfrase"/>
</dbReference>
<dbReference type="InterPro" id="IPR050390">
    <property type="entry name" value="C5-Methyltransferase"/>
</dbReference>
<evidence type="ECO:0000313" key="9">
    <source>
        <dbReference type="EMBL" id="VVN50890.1"/>
    </source>
</evidence>
<evidence type="ECO:0000256" key="7">
    <source>
        <dbReference type="PROSITE-ProRule" id="PRU01016"/>
    </source>
</evidence>
<feature type="region of interest" description="Disordered" evidence="8">
    <location>
        <begin position="226"/>
        <end position="268"/>
    </location>
</feature>
<dbReference type="GO" id="GO:0003677">
    <property type="term" value="F:DNA binding"/>
    <property type="evidence" value="ECO:0007669"/>
    <property type="project" value="TreeGrafter"/>
</dbReference>
<dbReference type="PANTHER" id="PTHR10629:SF52">
    <property type="entry name" value="DNA (CYTOSINE-5)-METHYLTRANSFERASE 1"/>
    <property type="match status" value="1"/>
</dbReference>
<sequence>MNELALFAGSGGGILGGHLLGWRTVCAVERDAYSAQVLAQRQNDGALPTFPIWSDVCSFDGRPWFGLIDVVSGGFPCQDISVAGNGAGIDGSRSGLWSEMARIICEVRPKKVYLENSPLLVGRGLAVVLGDLAEMGYDAQWCIVSASDCGAPHQRDRIWLVAHNISERQPARGLHVGTAAAIVEPGTCAISMGNTDFHRMQWRVSEYSKTEIWLAPLTAKGRSTHVADSSSEHGERIVASGTDTQERSRPIKRQIGSRGDGLRRWPAEPGMGRVANGVAYRVDRIKALGNGQVPRVAATAFLVLTTNKI</sequence>
<dbReference type="InterPro" id="IPR029063">
    <property type="entry name" value="SAM-dependent_MTases_sf"/>
</dbReference>
<evidence type="ECO:0000313" key="10">
    <source>
        <dbReference type="Proteomes" id="UP000326437"/>
    </source>
</evidence>
<dbReference type="GO" id="GO:0044027">
    <property type="term" value="P:negative regulation of gene expression via chromosomal CpG island methylation"/>
    <property type="evidence" value="ECO:0007669"/>
    <property type="project" value="TreeGrafter"/>
</dbReference>
<keyword evidence="4 7" id="KW-0949">S-adenosyl-L-methionine</keyword>
<evidence type="ECO:0000256" key="4">
    <source>
        <dbReference type="ARBA" id="ARBA00022691"/>
    </source>
</evidence>
<evidence type="ECO:0000256" key="1">
    <source>
        <dbReference type="ARBA" id="ARBA00011975"/>
    </source>
</evidence>
<dbReference type="GO" id="GO:0032259">
    <property type="term" value="P:methylation"/>
    <property type="evidence" value="ECO:0007669"/>
    <property type="project" value="UniProtKB-KW"/>
</dbReference>
<dbReference type="Pfam" id="PF00145">
    <property type="entry name" value="DNA_methylase"/>
    <property type="match status" value="1"/>
</dbReference>
<dbReference type="Gene3D" id="3.40.50.150">
    <property type="entry name" value="Vaccinia Virus protein VP39"/>
    <property type="match status" value="1"/>
</dbReference>
<dbReference type="EC" id="2.1.1.37" evidence="1"/>
<dbReference type="InterPro" id="IPR018117">
    <property type="entry name" value="C5_DNA_meth_AS"/>
</dbReference>
<organism evidence="9 10">
    <name type="scientific">Pseudomonas fluorescens</name>
    <dbReference type="NCBI Taxonomy" id="294"/>
    <lineage>
        <taxon>Bacteria</taxon>
        <taxon>Pseudomonadati</taxon>
        <taxon>Pseudomonadota</taxon>
        <taxon>Gammaproteobacteria</taxon>
        <taxon>Pseudomonadales</taxon>
        <taxon>Pseudomonadaceae</taxon>
        <taxon>Pseudomonas</taxon>
    </lineage>
</organism>
<dbReference type="PROSITE" id="PS00094">
    <property type="entry name" value="C5_MTASE_1"/>
    <property type="match status" value="1"/>
</dbReference>
<proteinExistence type="inferred from homology"/>
<keyword evidence="3 7" id="KW-0808">Transferase</keyword>
<evidence type="ECO:0000256" key="2">
    <source>
        <dbReference type="ARBA" id="ARBA00022603"/>
    </source>
</evidence>